<sequence length="419" mass="47471">MKIKNKQMLGLVAALLLACPAVHARRATMRVEVTNSSKMPRTDEPVVFNLKDIGEVKRAVVTLNGKEIPSQLDDLDGDCVYDELCFLTDVGAHETKNYRVELFDDGEQKTFPARTFAELVLPSKDKKLPKNKQDIYLRSITFDARTKDTYHYVHSHGVCFESELIALRVYFDHRQTIDLYGKNHKGLELEATQFYPTDEQKAQGFGDDVLWVGNTYGLGALRGWDGHAQQLLTDVKVRTQRVVAEGPLRAIVEVEDKGWVPAKGLMPVNAVIRYTVYAGHRDFDVQARFSRTPVDFPTYRFATGLINVKGSEEFGCENVRGCWGSDWPTGKDDGQHKLETVGLGIYVPGEYLVSEEKATKDDYTNVVKPVDGVINYKLAYTSANENFGLKDKGAWFAWLRNWSRRQAEPLKVSFKREMK</sequence>
<name>A0AAQ1UG83_9BACT</name>
<accession>A0AAQ1UG83</accession>
<dbReference type="Pfam" id="PF16153">
    <property type="entry name" value="DUF4861"/>
    <property type="match status" value="1"/>
</dbReference>
<comment type="caution">
    <text evidence="2">The sequence shown here is derived from an EMBL/GenBank/DDBJ whole genome shotgun (WGS) entry which is preliminary data.</text>
</comment>
<evidence type="ECO:0000313" key="3">
    <source>
        <dbReference type="Proteomes" id="UP000255283"/>
    </source>
</evidence>
<dbReference type="AlphaFoldDB" id="A0AAQ1UG83"/>
<dbReference type="RefSeq" id="WP_115153214.1">
    <property type="nucleotide sequence ID" value="NZ_DBFWLE010000018.1"/>
</dbReference>
<dbReference type="InterPro" id="IPR032342">
    <property type="entry name" value="DUF4861"/>
</dbReference>
<gene>
    <name evidence="2" type="ORF">NCTC13063_00618</name>
</gene>
<evidence type="ECO:0008006" key="4">
    <source>
        <dbReference type="Google" id="ProtNLM"/>
    </source>
</evidence>
<dbReference type="Proteomes" id="UP000255283">
    <property type="component" value="Unassembled WGS sequence"/>
</dbReference>
<keyword evidence="1" id="KW-0732">Signal</keyword>
<reference evidence="2 3" key="1">
    <citation type="submission" date="2018-06" db="EMBL/GenBank/DDBJ databases">
        <authorList>
            <consortium name="Pathogen Informatics"/>
            <person name="Doyle S."/>
        </authorList>
    </citation>
    <scope>NUCLEOTIDE SEQUENCE [LARGE SCALE GENOMIC DNA]</scope>
    <source>
        <strain evidence="2 3">NCTC13063</strain>
    </source>
</reference>
<evidence type="ECO:0000313" key="2">
    <source>
        <dbReference type="EMBL" id="SUB79353.1"/>
    </source>
</evidence>
<dbReference type="EMBL" id="UGTJ01000001">
    <property type="protein sequence ID" value="SUB79353.1"/>
    <property type="molecule type" value="Genomic_DNA"/>
</dbReference>
<feature type="chain" id="PRO_5043035131" description="DUF4861 domain-containing protein" evidence="1">
    <location>
        <begin position="25"/>
        <end position="419"/>
    </location>
</feature>
<dbReference type="PROSITE" id="PS51257">
    <property type="entry name" value="PROKAR_LIPOPROTEIN"/>
    <property type="match status" value="1"/>
</dbReference>
<feature type="signal peptide" evidence="1">
    <location>
        <begin position="1"/>
        <end position="24"/>
    </location>
</feature>
<evidence type="ECO:0000256" key="1">
    <source>
        <dbReference type="SAM" id="SignalP"/>
    </source>
</evidence>
<proteinExistence type="predicted"/>
<organism evidence="2 3">
    <name type="scientific">Segatella buccae</name>
    <dbReference type="NCBI Taxonomy" id="28126"/>
    <lineage>
        <taxon>Bacteria</taxon>
        <taxon>Pseudomonadati</taxon>
        <taxon>Bacteroidota</taxon>
        <taxon>Bacteroidia</taxon>
        <taxon>Bacteroidales</taxon>
        <taxon>Prevotellaceae</taxon>
        <taxon>Segatella</taxon>
    </lineage>
</organism>
<protein>
    <recommendedName>
        <fullName evidence="4">DUF4861 domain-containing protein</fullName>
    </recommendedName>
</protein>